<gene>
    <name evidence="2" type="ORF">C4532_13815</name>
</gene>
<organism evidence="2 3">
    <name type="scientific">Candidatus Abyssobacteria bacterium SURF_17</name>
    <dbReference type="NCBI Taxonomy" id="2093361"/>
    <lineage>
        <taxon>Bacteria</taxon>
        <taxon>Pseudomonadati</taxon>
        <taxon>Candidatus Hydrogenedentota</taxon>
        <taxon>Candidatus Abyssobacteria</taxon>
    </lineage>
</organism>
<dbReference type="GO" id="GO:0003677">
    <property type="term" value="F:DNA binding"/>
    <property type="evidence" value="ECO:0007669"/>
    <property type="project" value="InterPro"/>
</dbReference>
<feature type="domain" description="HTH merR-type" evidence="1">
    <location>
        <begin position="7"/>
        <end position="66"/>
    </location>
</feature>
<dbReference type="InterPro" id="IPR000551">
    <property type="entry name" value="MerR-type_HTH_dom"/>
</dbReference>
<reference evidence="2 3" key="1">
    <citation type="journal article" date="2017" name="ISME J.">
        <title>Energy and carbon metabolisms in a deep terrestrial subsurface fluid microbial community.</title>
        <authorList>
            <person name="Momper L."/>
            <person name="Jungbluth S.P."/>
            <person name="Lee M.D."/>
            <person name="Amend J.P."/>
        </authorList>
    </citation>
    <scope>NUCLEOTIDE SEQUENCE [LARGE SCALE GENOMIC DNA]</scope>
    <source>
        <strain evidence="2">SURF_17</strain>
    </source>
</reference>
<dbReference type="AlphaFoldDB" id="A0A419EUV1"/>
<dbReference type="EMBL" id="QZKI01000097">
    <property type="protein sequence ID" value="RJP67894.1"/>
    <property type="molecule type" value="Genomic_DNA"/>
</dbReference>
<sequence length="73" mass="8260">MNDVVLTLVETSRILGISTLQLREYIDAGHLKRPRETITGQAAFYLASDMPELRRQLEQKKNSGTTTGEKCHE</sequence>
<dbReference type="Pfam" id="PF13411">
    <property type="entry name" value="MerR_1"/>
    <property type="match status" value="1"/>
</dbReference>
<protein>
    <submittedName>
        <fullName evidence="2">MerR family transcriptional regulator</fullName>
    </submittedName>
</protein>
<dbReference type="Proteomes" id="UP000285961">
    <property type="component" value="Unassembled WGS sequence"/>
</dbReference>
<proteinExistence type="predicted"/>
<accession>A0A419EUV1</accession>
<name>A0A419EUV1_9BACT</name>
<comment type="caution">
    <text evidence="2">The sequence shown here is derived from an EMBL/GenBank/DDBJ whole genome shotgun (WGS) entry which is preliminary data.</text>
</comment>
<evidence type="ECO:0000313" key="2">
    <source>
        <dbReference type="EMBL" id="RJP67894.1"/>
    </source>
</evidence>
<evidence type="ECO:0000313" key="3">
    <source>
        <dbReference type="Proteomes" id="UP000285961"/>
    </source>
</evidence>
<evidence type="ECO:0000259" key="1">
    <source>
        <dbReference type="Pfam" id="PF13411"/>
    </source>
</evidence>
<dbReference type="GO" id="GO:0006355">
    <property type="term" value="P:regulation of DNA-templated transcription"/>
    <property type="evidence" value="ECO:0007669"/>
    <property type="project" value="InterPro"/>
</dbReference>